<dbReference type="eggNOG" id="COG2227">
    <property type="taxonomic scope" value="Bacteria"/>
</dbReference>
<protein>
    <recommendedName>
        <fullName evidence="3">SAM-dependent methyltransferase</fullName>
    </recommendedName>
</protein>
<sequence>MDAIMDKAVHACRICQGDVKYMGATDFNKSGSDHFEGRRVFPPSLIQVDYYRCQQCGFMFTPYFDDWSDKDFERQVYNNEYLKADPPFAGERAARLAQFLTRALGDDLRDESLLDFGGGEGHLERLLRRQGFSDCATYDPHHHANCKKPSRIYSLVTTFEVVEHVSDQHNLFKELCSLVAPNGSLLLSTLLQPRDIEMQGVDWWYACPRNAHMAFHTRRSLQHVLQAHGFYLESLSDELHIAFRRPNAVSNRFLSLGAASVQVNDTICAD</sequence>
<reference evidence="1 2" key="1">
    <citation type="journal article" date="2005" name="Nucleic Acids Res.">
        <title>Genomic blueprint of Hahella chejuensis, a marine microbe producing an algicidal agent.</title>
        <authorList>
            <person name="Jeong H."/>
            <person name="Yim J.H."/>
            <person name="Lee C."/>
            <person name="Choi S.-H."/>
            <person name="Park Y.K."/>
            <person name="Yoon S.H."/>
            <person name="Hur C.-G."/>
            <person name="Kang H.-Y."/>
            <person name="Kim D."/>
            <person name="Lee H.H."/>
            <person name="Park K.H."/>
            <person name="Park S.-H."/>
            <person name="Park H.-S."/>
            <person name="Lee H.K."/>
            <person name="Oh T.K."/>
            <person name="Kim J.F."/>
        </authorList>
    </citation>
    <scope>NUCLEOTIDE SEQUENCE [LARGE SCALE GENOMIC DNA]</scope>
    <source>
        <strain evidence="1 2">KCTC 2396</strain>
    </source>
</reference>
<dbReference type="SUPFAM" id="SSF53335">
    <property type="entry name" value="S-adenosyl-L-methionine-dependent methyltransferases"/>
    <property type="match status" value="1"/>
</dbReference>
<dbReference type="EMBL" id="CP000155">
    <property type="protein sequence ID" value="ABC33329.1"/>
    <property type="molecule type" value="Genomic_DNA"/>
</dbReference>
<dbReference type="Proteomes" id="UP000000238">
    <property type="component" value="Chromosome"/>
</dbReference>
<dbReference type="HOGENOM" id="CLU_091613_0_0_6"/>
<keyword evidence="2" id="KW-1185">Reference proteome</keyword>
<evidence type="ECO:0000313" key="2">
    <source>
        <dbReference type="Proteomes" id="UP000000238"/>
    </source>
</evidence>
<accession>Q2S7P5</accession>
<organism evidence="1 2">
    <name type="scientific">Hahella chejuensis (strain KCTC 2396)</name>
    <dbReference type="NCBI Taxonomy" id="349521"/>
    <lineage>
        <taxon>Bacteria</taxon>
        <taxon>Pseudomonadati</taxon>
        <taxon>Pseudomonadota</taxon>
        <taxon>Gammaproteobacteria</taxon>
        <taxon>Oceanospirillales</taxon>
        <taxon>Hahellaceae</taxon>
        <taxon>Hahella</taxon>
    </lineage>
</organism>
<proteinExistence type="predicted"/>
<dbReference type="AlphaFoldDB" id="Q2S7P5"/>
<dbReference type="Gene3D" id="3.40.50.150">
    <property type="entry name" value="Vaccinia Virus protein VP39"/>
    <property type="match status" value="1"/>
</dbReference>
<dbReference type="InterPro" id="IPR029063">
    <property type="entry name" value="SAM-dependent_MTases_sf"/>
</dbReference>
<evidence type="ECO:0000313" key="1">
    <source>
        <dbReference type="EMBL" id="ABC33329.1"/>
    </source>
</evidence>
<dbReference type="STRING" id="349521.HCH_06701"/>
<dbReference type="Pfam" id="PF13489">
    <property type="entry name" value="Methyltransf_23"/>
    <property type="match status" value="1"/>
</dbReference>
<evidence type="ECO:0008006" key="3">
    <source>
        <dbReference type="Google" id="ProtNLM"/>
    </source>
</evidence>
<dbReference type="KEGG" id="hch:HCH_06701"/>
<gene>
    <name evidence="1" type="ordered locus">HCH_06701</name>
</gene>
<name>Q2S7P5_HAHCH</name>